<keyword evidence="2" id="KW-0274">FAD</keyword>
<dbReference type="PANTHER" id="PTHR46720">
    <property type="entry name" value="HYDROXYLASE, PUTATIVE (AFU_ORTHOLOGUE AFUA_3G01460)-RELATED"/>
    <property type="match status" value="1"/>
</dbReference>
<comment type="caution">
    <text evidence="5">The sequence shown here is derived from an EMBL/GenBank/DDBJ whole genome shotgun (WGS) entry which is preliminary data.</text>
</comment>
<reference evidence="5 6" key="1">
    <citation type="journal article" date="2023" name="G3 (Bethesda)">
        <title>A chromosome-level genome assembly of Zasmidium syzygii isolated from banana leaves.</title>
        <authorList>
            <person name="van Westerhoven A.C."/>
            <person name="Mehrabi R."/>
            <person name="Talebi R."/>
            <person name="Steentjes M.B.F."/>
            <person name="Corcolon B."/>
            <person name="Chong P.A."/>
            <person name="Kema G.H.J."/>
            <person name="Seidl M.F."/>
        </authorList>
    </citation>
    <scope>NUCLEOTIDE SEQUENCE [LARGE SCALE GENOMIC DNA]</scope>
    <source>
        <strain evidence="5 6">P124</strain>
    </source>
</reference>
<keyword evidence="3" id="KW-0560">Oxidoreductase</keyword>
<dbReference type="EMBL" id="JAXOVC010000007">
    <property type="protein sequence ID" value="KAK4499681.1"/>
    <property type="molecule type" value="Genomic_DNA"/>
</dbReference>
<proteinExistence type="predicted"/>
<sequence>MGSTEQKKIKVAIVGGGISGLALGAGLAKKPHIDFHIYESVPEYKDVGAGLALHLNAIKAMLLIGEEVREAYSKKALTMGDEDLEMATQVILAQGPNEGEVVAELGRAKGRKTVARHELMKGMMELLPPGCVTFGKRAASVEQVGDVAKVKFRDGEEIEADCVIGADGVHSVTRSYILGPDHPAVGAKNHEGYQNYRRTLPMDEARAYGLDPKWTTYVPILCGPRGYVNTMPLDKGRLLSVGIVVPGLRFEADKIGGAPPLDPTKYDDYSSEAKKMIKMVTDDPADSWSYADHDHAPFYWKGRICMIGDAAHTMHPFAGNGAAQALEDCAVVNHLFDKVTAKDRIEKAFEAFDKARRPRSQRVVEISREFGKVYAYAYGDLHKDPAKMKAFMREAGGFTNNVDLNKQNEAAMEAFEALL</sequence>
<dbReference type="Gene3D" id="3.50.50.60">
    <property type="entry name" value="FAD/NAD(P)-binding domain"/>
    <property type="match status" value="1"/>
</dbReference>
<organism evidence="5 6">
    <name type="scientific">Zasmidium cellare</name>
    <name type="common">Wine cellar mold</name>
    <name type="synonym">Racodium cellare</name>
    <dbReference type="NCBI Taxonomy" id="395010"/>
    <lineage>
        <taxon>Eukaryota</taxon>
        <taxon>Fungi</taxon>
        <taxon>Dikarya</taxon>
        <taxon>Ascomycota</taxon>
        <taxon>Pezizomycotina</taxon>
        <taxon>Dothideomycetes</taxon>
        <taxon>Dothideomycetidae</taxon>
        <taxon>Mycosphaerellales</taxon>
        <taxon>Mycosphaerellaceae</taxon>
        <taxon>Zasmidium</taxon>
    </lineage>
</organism>
<feature type="domain" description="FAD-binding" evidence="4">
    <location>
        <begin position="297"/>
        <end position="365"/>
    </location>
</feature>
<evidence type="ECO:0000313" key="6">
    <source>
        <dbReference type="Proteomes" id="UP001305779"/>
    </source>
</evidence>
<dbReference type="InterPro" id="IPR051104">
    <property type="entry name" value="FAD_monoxygenase"/>
</dbReference>
<dbReference type="PRINTS" id="PR00420">
    <property type="entry name" value="RNGMNOXGNASE"/>
</dbReference>
<evidence type="ECO:0000256" key="2">
    <source>
        <dbReference type="ARBA" id="ARBA00022827"/>
    </source>
</evidence>
<keyword evidence="1" id="KW-0285">Flavoprotein</keyword>
<name>A0ABR0EDV2_ZASCE</name>
<feature type="domain" description="FAD-binding" evidence="4">
    <location>
        <begin position="9"/>
        <end position="175"/>
    </location>
</feature>
<evidence type="ECO:0000256" key="3">
    <source>
        <dbReference type="ARBA" id="ARBA00023002"/>
    </source>
</evidence>
<dbReference type="PANTHER" id="PTHR46720:SF3">
    <property type="entry name" value="FAD-BINDING DOMAIN-CONTAINING PROTEIN-RELATED"/>
    <property type="match status" value="1"/>
</dbReference>
<dbReference type="InterPro" id="IPR002938">
    <property type="entry name" value="FAD-bd"/>
</dbReference>
<accession>A0ABR0EDV2</accession>
<dbReference type="Pfam" id="PF01494">
    <property type="entry name" value="FAD_binding_3"/>
    <property type="match status" value="2"/>
</dbReference>
<evidence type="ECO:0000256" key="1">
    <source>
        <dbReference type="ARBA" id="ARBA00022630"/>
    </source>
</evidence>
<evidence type="ECO:0000259" key="4">
    <source>
        <dbReference type="Pfam" id="PF01494"/>
    </source>
</evidence>
<evidence type="ECO:0000313" key="5">
    <source>
        <dbReference type="EMBL" id="KAK4499681.1"/>
    </source>
</evidence>
<dbReference type="SUPFAM" id="SSF51905">
    <property type="entry name" value="FAD/NAD(P)-binding domain"/>
    <property type="match status" value="1"/>
</dbReference>
<dbReference type="Proteomes" id="UP001305779">
    <property type="component" value="Unassembled WGS sequence"/>
</dbReference>
<protein>
    <recommendedName>
        <fullName evidence="4">FAD-binding domain-containing protein</fullName>
    </recommendedName>
</protein>
<dbReference type="InterPro" id="IPR036188">
    <property type="entry name" value="FAD/NAD-bd_sf"/>
</dbReference>
<keyword evidence="6" id="KW-1185">Reference proteome</keyword>
<gene>
    <name evidence="5" type="ORF">PRZ48_010199</name>
</gene>